<reference evidence="1 2" key="2">
    <citation type="journal article" date="2013" name="Plant Cell Physiol.">
        <title>Rice Annotation Project Database (RAP-DB): an integrative and interactive database for rice genomics.</title>
        <authorList>
            <person name="Sakai H."/>
            <person name="Lee S.S."/>
            <person name="Tanaka T."/>
            <person name="Numa H."/>
            <person name="Kim J."/>
            <person name="Kawahara Y."/>
            <person name="Wakimoto H."/>
            <person name="Yang C.C."/>
            <person name="Iwamoto M."/>
            <person name="Abe T."/>
            <person name="Yamada Y."/>
            <person name="Muto A."/>
            <person name="Inokuchi H."/>
            <person name="Ikemura T."/>
            <person name="Matsumoto T."/>
            <person name="Sasaki T."/>
            <person name="Itoh T."/>
        </authorList>
    </citation>
    <scope>NUCLEOTIDE SEQUENCE [LARGE SCALE GENOMIC DNA]</scope>
    <source>
        <strain evidence="2">cv. Nipponbare</strain>
    </source>
</reference>
<gene>
    <name evidence="1" type="ordered locus">Os01g0160850</name>
    <name evidence="1" type="ORF">OSNPB_010160850</name>
</gene>
<sequence>MELRASLTDHPVYHGDVAGANQSCYSAARRRSLPSAWYVFDGMRLCGCTALVRANCTYRPVGLVTSSNFANPACVLAPILIIDLEAGEMGTKQSSFSM</sequence>
<dbReference type="EMBL" id="AP014957">
    <property type="protein sequence ID" value="BAS70525.1"/>
    <property type="molecule type" value="Genomic_DNA"/>
</dbReference>
<reference evidence="1 2" key="3">
    <citation type="journal article" date="2013" name="Rice">
        <title>Improvement of the Oryza sativa Nipponbare reference genome using next generation sequence and optical map data.</title>
        <authorList>
            <person name="Kawahara Y."/>
            <person name="de la Bastide M."/>
            <person name="Hamilton J.P."/>
            <person name="Kanamori H."/>
            <person name="McCombie W.R."/>
            <person name="Ouyang S."/>
            <person name="Schwartz D.C."/>
            <person name="Tanaka T."/>
            <person name="Wu J."/>
            <person name="Zhou S."/>
            <person name="Childs K.L."/>
            <person name="Davidson R.M."/>
            <person name="Lin H."/>
            <person name="Quesada-Ocampo L."/>
            <person name="Vaillancourt B."/>
            <person name="Sakai H."/>
            <person name="Lee S.S."/>
            <person name="Kim J."/>
            <person name="Numa H."/>
            <person name="Itoh T."/>
            <person name="Buell C.R."/>
            <person name="Matsumoto T."/>
        </authorList>
    </citation>
    <scope>NUCLEOTIDE SEQUENCE [LARGE SCALE GENOMIC DNA]</scope>
    <source>
        <strain evidence="2">cv. Nipponbare</strain>
    </source>
</reference>
<dbReference type="Proteomes" id="UP000059680">
    <property type="component" value="Chromosome 1"/>
</dbReference>
<organism evidence="1 2">
    <name type="scientific">Oryza sativa subsp. japonica</name>
    <name type="common">Rice</name>
    <dbReference type="NCBI Taxonomy" id="39947"/>
    <lineage>
        <taxon>Eukaryota</taxon>
        <taxon>Viridiplantae</taxon>
        <taxon>Streptophyta</taxon>
        <taxon>Embryophyta</taxon>
        <taxon>Tracheophyta</taxon>
        <taxon>Spermatophyta</taxon>
        <taxon>Magnoliopsida</taxon>
        <taxon>Liliopsida</taxon>
        <taxon>Poales</taxon>
        <taxon>Poaceae</taxon>
        <taxon>BOP clade</taxon>
        <taxon>Oryzoideae</taxon>
        <taxon>Oryzeae</taxon>
        <taxon>Oryzinae</taxon>
        <taxon>Oryza</taxon>
        <taxon>Oryza sativa</taxon>
    </lineage>
</organism>
<protein>
    <submittedName>
        <fullName evidence="1">Os01g0160850 protein</fullName>
    </submittedName>
</protein>
<evidence type="ECO:0000313" key="2">
    <source>
        <dbReference type="Proteomes" id="UP000059680"/>
    </source>
</evidence>
<accession>A0A0P0UYK0</accession>
<reference evidence="2" key="1">
    <citation type="journal article" date="2005" name="Nature">
        <title>The map-based sequence of the rice genome.</title>
        <authorList>
            <consortium name="International rice genome sequencing project (IRGSP)"/>
            <person name="Matsumoto T."/>
            <person name="Wu J."/>
            <person name="Kanamori H."/>
            <person name="Katayose Y."/>
            <person name="Fujisawa M."/>
            <person name="Namiki N."/>
            <person name="Mizuno H."/>
            <person name="Yamamoto K."/>
            <person name="Antonio B.A."/>
            <person name="Baba T."/>
            <person name="Sakata K."/>
            <person name="Nagamura Y."/>
            <person name="Aoki H."/>
            <person name="Arikawa K."/>
            <person name="Arita K."/>
            <person name="Bito T."/>
            <person name="Chiden Y."/>
            <person name="Fujitsuka N."/>
            <person name="Fukunaka R."/>
            <person name="Hamada M."/>
            <person name="Harada C."/>
            <person name="Hayashi A."/>
            <person name="Hijishita S."/>
            <person name="Honda M."/>
            <person name="Hosokawa S."/>
            <person name="Ichikawa Y."/>
            <person name="Idonuma A."/>
            <person name="Iijima M."/>
            <person name="Ikeda M."/>
            <person name="Ikeno M."/>
            <person name="Ito K."/>
            <person name="Ito S."/>
            <person name="Ito T."/>
            <person name="Ito Y."/>
            <person name="Ito Y."/>
            <person name="Iwabuchi A."/>
            <person name="Kamiya K."/>
            <person name="Karasawa W."/>
            <person name="Kurita K."/>
            <person name="Katagiri S."/>
            <person name="Kikuta A."/>
            <person name="Kobayashi H."/>
            <person name="Kobayashi N."/>
            <person name="Machita K."/>
            <person name="Maehara T."/>
            <person name="Masukawa M."/>
            <person name="Mizubayashi T."/>
            <person name="Mukai Y."/>
            <person name="Nagasaki H."/>
            <person name="Nagata Y."/>
            <person name="Naito S."/>
            <person name="Nakashima M."/>
            <person name="Nakama Y."/>
            <person name="Nakamichi Y."/>
            <person name="Nakamura M."/>
            <person name="Meguro A."/>
            <person name="Negishi M."/>
            <person name="Ohta I."/>
            <person name="Ohta T."/>
            <person name="Okamoto M."/>
            <person name="Ono N."/>
            <person name="Saji S."/>
            <person name="Sakaguchi M."/>
            <person name="Sakai K."/>
            <person name="Shibata M."/>
            <person name="Shimokawa T."/>
            <person name="Song J."/>
            <person name="Takazaki Y."/>
            <person name="Terasawa K."/>
            <person name="Tsugane M."/>
            <person name="Tsuji K."/>
            <person name="Ueda S."/>
            <person name="Waki K."/>
            <person name="Yamagata H."/>
            <person name="Yamamoto M."/>
            <person name="Yamamoto S."/>
            <person name="Yamane H."/>
            <person name="Yoshiki S."/>
            <person name="Yoshihara R."/>
            <person name="Yukawa K."/>
            <person name="Zhong H."/>
            <person name="Yano M."/>
            <person name="Yuan Q."/>
            <person name="Ouyang S."/>
            <person name="Liu J."/>
            <person name="Jones K.M."/>
            <person name="Gansberger K."/>
            <person name="Moffat K."/>
            <person name="Hill J."/>
            <person name="Bera J."/>
            <person name="Fadrosh D."/>
            <person name="Jin S."/>
            <person name="Johri S."/>
            <person name="Kim M."/>
            <person name="Overton L."/>
            <person name="Reardon M."/>
            <person name="Tsitrin T."/>
            <person name="Vuong H."/>
            <person name="Weaver B."/>
            <person name="Ciecko A."/>
            <person name="Tallon L."/>
            <person name="Jackson J."/>
            <person name="Pai G."/>
            <person name="Aken S.V."/>
            <person name="Utterback T."/>
            <person name="Reidmuller S."/>
            <person name="Feldblyum T."/>
            <person name="Hsiao J."/>
            <person name="Zismann V."/>
            <person name="Iobst S."/>
            <person name="de Vazeille A.R."/>
            <person name="Buell C.R."/>
            <person name="Ying K."/>
            <person name="Li Y."/>
            <person name="Lu T."/>
            <person name="Huang Y."/>
            <person name="Zhao Q."/>
            <person name="Feng Q."/>
            <person name="Zhang L."/>
            <person name="Zhu J."/>
            <person name="Weng Q."/>
            <person name="Mu J."/>
            <person name="Lu Y."/>
            <person name="Fan D."/>
            <person name="Liu Y."/>
            <person name="Guan J."/>
            <person name="Zhang Y."/>
            <person name="Yu S."/>
            <person name="Liu X."/>
            <person name="Zhang Y."/>
            <person name="Hong G."/>
            <person name="Han B."/>
            <person name="Choisne N."/>
            <person name="Demange N."/>
            <person name="Orjeda G."/>
            <person name="Samain S."/>
            <person name="Cattolico L."/>
            <person name="Pelletier E."/>
            <person name="Couloux A."/>
            <person name="Segurens B."/>
            <person name="Wincker P."/>
            <person name="D'Hont A."/>
            <person name="Scarpelli C."/>
            <person name="Weissenbach J."/>
            <person name="Salanoubat M."/>
            <person name="Quetier F."/>
            <person name="Yu Y."/>
            <person name="Kim H.R."/>
            <person name="Rambo T."/>
            <person name="Currie J."/>
            <person name="Collura K."/>
            <person name="Luo M."/>
            <person name="Yang T."/>
            <person name="Ammiraju J.S.S."/>
            <person name="Engler F."/>
            <person name="Soderlund C."/>
            <person name="Wing R.A."/>
            <person name="Palmer L.E."/>
            <person name="de la Bastide M."/>
            <person name="Spiegel L."/>
            <person name="Nascimento L."/>
            <person name="Zutavern T."/>
            <person name="O'Shaughnessy A."/>
            <person name="Dike S."/>
            <person name="Dedhia N."/>
            <person name="Preston R."/>
            <person name="Balija V."/>
            <person name="McCombie W.R."/>
            <person name="Chow T."/>
            <person name="Chen H."/>
            <person name="Chung M."/>
            <person name="Chen C."/>
            <person name="Shaw J."/>
            <person name="Wu H."/>
            <person name="Hsiao K."/>
            <person name="Chao Y."/>
            <person name="Chu M."/>
            <person name="Cheng C."/>
            <person name="Hour A."/>
            <person name="Lee P."/>
            <person name="Lin S."/>
            <person name="Lin Y."/>
            <person name="Liou J."/>
            <person name="Liu S."/>
            <person name="Hsing Y."/>
            <person name="Raghuvanshi S."/>
            <person name="Mohanty A."/>
            <person name="Bharti A.K."/>
            <person name="Gaur A."/>
            <person name="Gupta V."/>
            <person name="Kumar D."/>
            <person name="Ravi V."/>
            <person name="Vij S."/>
            <person name="Kapur A."/>
            <person name="Khurana P."/>
            <person name="Khurana P."/>
            <person name="Khurana J.P."/>
            <person name="Tyagi A.K."/>
            <person name="Gaikwad K."/>
            <person name="Singh A."/>
            <person name="Dalal V."/>
            <person name="Srivastava S."/>
            <person name="Dixit A."/>
            <person name="Pal A.K."/>
            <person name="Ghazi I.A."/>
            <person name="Yadav M."/>
            <person name="Pandit A."/>
            <person name="Bhargava A."/>
            <person name="Sureshbabu K."/>
            <person name="Batra K."/>
            <person name="Sharma T.R."/>
            <person name="Mohapatra T."/>
            <person name="Singh N.K."/>
            <person name="Messing J."/>
            <person name="Nelson A.B."/>
            <person name="Fuks G."/>
            <person name="Kavchok S."/>
            <person name="Keizer G."/>
            <person name="Linton E."/>
            <person name="Llaca V."/>
            <person name="Song R."/>
            <person name="Tanyolac B."/>
            <person name="Young S."/>
            <person name="Ho-Il K."/>
            <person name="Hahn J.H."/>
            <person name="Sangsakoo G."/>
            <person name="Vanavichit A."/>
            <person name="de Mattos Luiz.A.T."/>
            <person name="Zimmer P.D."/>
            <person name="Malone G."/>
            <person name="Dellagostin O."/>
            <person name="de Oliveira A.C."/>
            <person name="Bevan M."/>
            <person name="Bancroft I."/>
            <person name="Minx P."/>
            <person name="Cordum H."/>
            <person name="Wilson R."/>
            <person name="Cheng Z."/>
            <person name="Jin W."/>
            <person name="Jiang J."/>
            <person name="Leong S.A."/>
            <person name="Iwama H."/>
            <person name="Gojobori T."/>
            <person name="Itoh T."/>
            <person name="Niimura Y."/>
            <person name="Fujii Y."/>
            <person name="Habara T."/>
            <person name="Sakai H."/>
            <person name="Sato Y."/>
            <person name="Wilson G."/>
            <person name="Kumar K."/>
            <person name="McCouch S."/>
            <person name="Juretic N."/>
            <person name="Hoen D."/>
            <person name="Wright S."/>
            <person name="Bruskiewich R."/>
            <person name="Bureau T."/>
            <person name="Miyao A."/>
            <person name="Hirochika H."/>
            <person name="Nishikawa T."/>
            <person name="Kadowaki K."/>
            <person name="Sugiura M."/>
            <person name="Burr B."/>
            <person name="Sasaki T."/>
        </authorList>
    </citation>
    <scope>NUCLEOTIDE SEQUENCE [LARGE SCALE GENOMIC DNA]</scope>
    <source>
        <strain evidence="2">cv. Nipponbare</strain>
    </source>
</reference>
<dbReference type="InParanoid" id="A0A0P0UYK0"/>
<name>A0A0P0UYK0_ORYSJ</name>
<dbReference type="PaxDb" id="39947-A0A0P0UYK0"/>
<proteinExistence type="predicted"/>
<keyword evidence="2" id="KW-1185">Reference proteome</keyword>
<evidence type="ECO:0000313" key="1">
    <source>
        <dbReference type="EMBL" id="BAS70525.1"/>
    </source>
</evidence>
<dbReference type="AlphaFoldDB" id="A0A0P0UYK0"/>